<protein>
    <submittedName>
        <fullName evidence="2">Uncharacterized protein</fullName>
    </submittedName>
</protein>
<feature type="compositionally biased region" description="Basic residues" evidence="1">
    <location>
        <begin position="276"/>
        <end position="285"/>
    </location>
</feature>
<dbReference type="eggNOG" id="ENOG502T7WD">
    <property type="taxonomic scope" value="Eukaryota"/>
</dbReference>
<accession>B4NJA0</accession>
<feature type="compositionally biased region" description="Basic residues" evidence="1">
    <location>
        <begin position="234"/>
        <end position="248"/>
    </location>
</feature>
<dbReference type="AlphaFoldDB" id="B4NJA0"/>
<proteinExistence type="predicted"/>
<dbReference type="Proteomes" id="UP000007798">
    <property type="component" value="Unassembled WGS sequence"/>
</dbReference>
<feature type="region of interest" description="Disordered" evidence="1">
    <location>
        <begin position="228"/>
        <end position="329"/>
    </location>
</feature>
<feature type="compositionally biased region" description="Low complexity" evidence="1">
    <location>
        <begin position="572"/>
        <end position="585"/>
    </location>
</feature>
<dbReference type="KEGG" id="dwi:6650809"/>
<evidence type="ECO:0000313" key="3">
    <source>
        <dbReference type="Proteomes" id="UP000007798"/>
    </source>
</evidence>
<dbReference type="FunCoup" id="B4NJA0">
    <property type="interactions" value="37"/>
</dbReference>
<sequence>MVRPGRRKCLEEVYGSKLDSIHPVKSHAATGMAITNSTTMRTERNGITGGIGGGRAAGGANGIGLAMGIGGAAGAATTRKTEARTQRSFVTANDYYITTNLPITESNLRNASSATQGSNFSSAVQANPYGSPYNAMSSRRSTMLGKATARQHQSQQPKVPHFALPESSSKPQGTSSGMIKPKDQHRVHGGGHNKSMTQRPSYVAAAHNAVDTNTGTEFSDKELVLPAAGEGRTRRSHSHQHKHQHQHQNGHMQQAHPLQHQLHQQQQSNYAQGAHNHVHQKHMHTTAHPSNGQHSRQRQLNIQMPGHGSGMPVSKTQVTPATDDDKDEDPDEFFELIRQTVQTAIGSTISEVLRTNFRDLSHKLDLFTGELKQTNEHLNKLQDHVTSKVVHYGEENSRHFRYLCMKSEYDKMFYQHHTMLAGKPMLSEAGARQSQVTLTPQAQGIENPNGKPSSNFKYASKLAKHLNAQKLNKNNGNKETIDGIKVQNPCACHTTSKATIHQPQQQAADSQKTGSEESICLKTSELEMREVLGQIQRFCNKMQLGDVKEDDKLPYNLEDGMKPRTPVPPPSISSEESTLKPISSKSKPKDVDSDLETPVDSMDETYIEMNEFQYSSEDISSASDDDSDAKYQAGATTSRTTPLKAIRMTARSSHKGAGDGQ</sequence>
<feature type="region of interest" description="Disordered" evidence="1">
    <location>
        <begin position="134"/>
        <end position="197"/>
    </location>
</feature>
<feature type="region of interest" description="Disordered" evidence="1">
    <location>
        <begin position="550"/>
        <end position="661"/>
    </location>
</feature>
<dbReference type="InParanoid" id="B4NJA0"/>
<reference evidence="2 3" key="1">
    <citation type="journal article" date="2007" name="Nature">
        <title>Evolution of genes and genomes on the Drosophila phylogeny.</title>
        <authorList>
            <consortium name="Drosophila 12 Genomes Consortium"/>
            <person name="Clark A.G."/>
            <person name="Eisen M.B."/>
            <person name="Smith D.R."/>
            <person name="Bergman C.M."/>
            <person name="Oliver B."/>
            <person name="Markow T.A."/>
            <person name="Kaufman T.C."/>
            <person name="Kellis M."/>
            <person name="Gelbart W."/>
            <person name="Iyer V.N."/>
            <person name="Pollard D.A."/>
            <person name="Sackton T.B."/>
            <person name="Larracuente A.M."/>
            <person name="Singh N.D."/>
            <person name="Abad J.P."/>
            <person name="Abt D.N."/>
            <person name="Adryan B."/>
            <person name="Aguade M."/>
            <person name="Akashi H."/>
            <person name="Anderson W.W."/>
            <person name="Aquadro C.F."/>
            <person name="Ardell D.H."/>
            <person name="Arguello R."/>
            <person name="Artieri C.G."/>
            <person name="Barbash D.A."/>
            <person name="Barker D."/>
            <person name="Barsanti P."/>
            <person name="Batterham P."/>
            <person name="Batzoglou S."/>
            <person name="Begun D."/>
            <person name="Bhutkar A."/>
            <person name="Blanco E."/>
            <person name="Bosak S.A."/>
            <person name="Bradley R.K."/>
            <person name="Brand A.D."/>
            <person name="Brent M.R."/>
            <person name="Brooks A.N."/>
            <person name="Brown R.H."/>
            <person name="Butlin R.K."/>
            <person name="Caggese C."/>
            <person name="Calvi B.R."/>
            <person name="Bernardo de Carvalho A."/>
            <person name="Caspi A."/>
            <person name="Castrezana S."/>
            <person name="Celniker S.E."/>
            <person name="Chang J.L."/>
            <person name="Chapple C."/>
            <person name="Chatterji S."/>
            <person name="Chinwalla A."/>
            <person name="Civetta A."/>
            <person name="Clifton S.W."/>
            <person name="Comeron J.M."/>
            <person name="Costello J.C."/>
            <person name="Coyne J.A."/>
            <person name="Daub J."/>
            <person name="David R.G."/>
            <person name="Delcher A.L."/>
            <person name="Delehaunty K."/>
            <person name="Do C.B."/>
            <person name="Ebling H."/>
            <person name="Edwards K."/>
            <person name="Eickbush T."/>
            <person name="Evans J.D."/>
            <person name="Filipski A."/>
            <person name="Findeiss S."/>
            <person name="Freyhult E."/>
            <person name="Fulton L."/>
            <person name="Fulton R."/>
            <person name="Garcia A.C."/>
            <person name="Gardiner A."/>
            <person name="Garfield D.A."/>
            <person name="Garvin B.E."/>
            <person name="Gibson G."/>
            <person name="Gilbert D."/>
            <person name="Gnerre S."/>
            <person name="Godfrey J."/>
            <person name="Good R."/>
            <person name="Gotea V."/>
            <person name="Gravely B."/>
            <person name="Greenberg A.J."/>
            <person name="Griffiths-Jones S."/>
            <person name="Gross S."/>
            <person name="Guigo R."/>
            <person name="Gustafson E.A."/>
            <person name="Haerty W."/>
            <person name="Hahn M.W."/>
            <person name="Halligan D.L."/>
            <person name="Halpern A.L."/>
            <person name="Halter G.M."/>
            <person name="Han M.V."/>
            <person name="Heger A."/>
            <person name="Hillier L."/>
            <person name="Hinrichs A.S."/>
            <person name="Holmes I."/>
            <person name="Hoskins R.A."/>
            <person name="Hubisz M.J."/>
            <person name="Hultmark D."/>
            <person name="Huntley M.A."/>
            <person name="Jaffe D.B."/>
            <person name="Jagadeeshan S."/>
            <person name="Jeck W.R."/>
            <person name="Johnson J."/>
            <person name="Jones C.D."/>
            <person name="Jordan W.C."/>
            <person name="Karpen G.H."/>
            <person name="Kataoka E."/>
            <person name="Keightley P.D."/>
            <person name="Kheradpour P."/>
            <person name="Kirkness E.F."/>
            <person name="Koerich L.B."/>
            <person name="Kristiansen K."/>
            <person name="Kudrna D."/>
            <person name="Kulathinal R.J."/>
            <person name="Kumar S."/>
            <person name="Kwok R."/>
            <person name="Lander E."/>
            <person name="Langley C.H."/>
            <person name="Lapoint R."/>
            <person name="Lazzaro B.P."/>
            <person name="Lee S.J."/>
            <person name="Levesque L."/>
            <person name="Li R."/>
            <person name="Lin C.F."/>
            <person name="Lin M.F."/>
            <person name="Lindblad-Toh K."/>
            <person name="Llopart A."/>
            <person name="Long M."/>
            <person name="Low L."/>
            <person name="Lozovsky E."/>
            <person name="Lu J."/>
            <person name="Luo M."/>
            <person name="Machado C.A."/>
            <person name="Makalowski W."/>
            <person name="Marzo M."/>
            <person name="Matsuda M."/>
            <person name="Matzkin L."/>
            <person name="McAllister B."/>
            <person name="McBride C.S."/>
            <person name="McKernan B."/>
            <person name="McKernan K."/>
            <person name="Mendez-Lago M."/>
            <person name="Minx P."/>
            <person name="Mollenhauer M.U."/>
            <person name="Montooth K."/>
            <person name="Mount S.M."/>
            <person name="Mu X."/>
            <person name="Myers E."/>
            <person name="Negre B."/>
            <person name="Newfeld S."/>
            <person name="Nielsen R."/>
            <person name="Noor M.A."/>
            <person name="O'Grady P."/>
            <person name="Pachter L."/>
            <person name="Papaceit M."/>
            <person name="Parisi M.J."/>
            <person name="Parisi M."/>
            <person name="Parts L."/>
            <person name="Pedersen J.S."/>
            <person name="Pesole G."/>
            <person name="Phillippy A.M."/>
            <person name="Ponting C.P."/>
            <person name="Pop M."/>
            <person name="Porcelli D."/>
            <person name="Powell J.R."/>
            <person name="Prohaska S."/>
            <person name="Pruitt K."/>
            <person name="Puig M."/>
            <person name="Quesneville H."/>
            <person name="Ram K.R."/>
            <person name="Rand D."/>
            <person name="Rasmussen M.D."/>
            <person name="Reed L.K."/>
            <person name="Reenan R."/>
            <person name="Reily A."/>
            <person name="Remington K.A."/>
            <person name="Rieger T.T."/>
            <person name="Ritchie M.G."/>
            <person name="Robin C."/>
            <person name="Rogers Y.H."/>
            <person name="Rohde C."/>
            <person name="Rozas J."/>
            <person name="Rubenfield M.J."/>
            <person name="Ruiz A."/>
            <person name="Russo S."/>
            <person name="Salzberg S.L."/>
            <person name="Sanchez-Gracia A."/>
            <person name="Saranga D.J."/>
            <person name="Sato H."/>
            <person name="Schaeffer S.W."/>
            <person name="Schatz M.C."/>
            <person name="Schlenke T."/>
            <person name="Schwartz R."/>
            <person name="Segarra C."/>
            <person name="Singh R.S."/>
            <person name="Sirot L."/>
            <person name="Sirota M."/>
            <person name="Sisneros N.B."/>
            <person name="Smith C.D."/>
            <person name="Smith T.F."/>
            <person name="Spieth J."/>
            <person name="Stage D.E."/>
            <person name="Stark A."/>
            <person name="Stephan W."/>
            <person name="Strausberg R.L."/>
            <person name="Strempel S."/>
            <person name="Sturgill D."/>
            <person name="Sutton G."/>
            <person name="Sutton G.G."/>
            <person name="Tao W."/>
            <person name="Teichmann S."/>
            <person name="Tobari Y.N."/>
            <person name="Tomimura Y."/>
            <person name="Tsolas J.M."/>
            <person name="Valente V.L."/>
            <person name="Venter E."/>
            <person name="Venter J.C."/>
            <person name="Vicario S."/>
            <person name="Vieira F.G."/>
            <person name="Vilella A.J."/>
            <person name="Villasante A."/>
            <person name="Walenz B."/>
            <person name="Wang J."/>
            <person name="Wasserman M."/>
            <person name="Watts T."/>
            <person name="Wilson D."/>
            <person name="Wilson R.K."/>
            <person name="Wing R.A."/>
            <person name="Wolfner M.F."/>
            <person name="Wong A."/>
            <person name="Wong G.K."/>
            <person name="Wu C.I."/>
            <person name="Wu G."/>
            <person name="Yamamoto D."/>
            <person name="Yang H.P."/>
            <person name="Yang S.P."/>
            <person name="Yorke J.A."/>
            <person name="Yoshida K."/>
            <person name="Zdobnov E."/>
            <person name="Zhang P."/>
            <person name="Zhang Y."/>
            <person name="Zimin A.V."/>
            <person name="Baldwin J."/>
            <person name="Abdouelleil A."/>
            <person name="Abdulkadir J."/>
            <person name="Abebe A."/>
            <person name="Abera B."/>
            <person name="Abreu J."/>
            <person name="Acer S.C."/>
            <person name="Aftuck L."/>
            <person name="Alexander A."/>
            <person name="An P."/>
            <person name="Anderson E."/>
            <person name="Anderson S."/>
            <person name="Arachi H."/>
            <person name="Azer M."/>
            <person name="Bachantsang P."/>
            <person name="Barry A."/>
            <person name="Bayul T."/>
            <person name="Berlin A."/>
            <person name="Bessette D."/>
            <person name="Bloom T."/>
            <person name="Blye J."/>
            <person name="Boguslavskiy L."/>
            <person name="Bonnet C."/>
            <person name="Boukhgalter B."/>
            <person name="Bourzgui I."/>
            <person name="Brown A."/>
            <person name="Cahill P."/>
            <person name="Channer S."/>
            <person name="Cheshatsang Y."/>
            <person name="Chuda L."/>
            <person name="Citroen M."/>
            <person name="Collymore A."/>
            <person name="Cooke P."/>
            <person name="Costello M."/>
            <person name="D'Aco K."/>
            <person name="Daza R."/>
            <person name="De Haan G."/>
            <person name="DeGray S."/>
            <person name="DeMaso C."/>
            <person name="Dhargay N."/>
            <person name="Dooley K."/>
            <person name="Dooley E."/>
            <person name="Doricent M."/>
            <person name="Dorje P."/>
            <person name="Dorjee K."/>
            <person name="Dupes A."/>
            <person name="Elong R."/>
            <person name="Falk J."/>
            <person name="Farina A."/>
            <person name="Faro S."/>
            <person name="Ferguson D."/>
            <person name="Fisher S."/>
            <person name="Foley C.D."/>
            <person name="Franke A."/>
            <person name="Friedrich D."/>
            <person name="Gadbois L."/>
            <person name="Gearin G."/>
            <person name="Gearin C.R."/>
            <person name="Giannoukos G."/>
            <person name="Goode T."/>
            <person name="Graham J."/>
            <person name="Grandbois E."/>
            <person name="Grewal S."/>
            <person name="Gyaltsen K."/>
            <person name="Hafez N."/>
            <person name="Hagos B."/>
            <person name="Hall J."/>
            <person name="Henson C."/>
            <person name="Hollinger A."/>
            <person name="Honan T."/>
            <person name="Huard M.D."/>
            <person name="Hughes L."/>
            <person name="Hurhula B."/>
            <person name="Husby M.E."/>
            <person name="Kamat A."/>
            <person name="Kanga B."/>
            <person name="Kashin S."/>
            <person name="Khazanovich D."/>
            <person name="Kisner P."/>
            <person name="Lance K."/>
            <person name="Lara M."/>
            <person name="Lee W."/>
            <person name="Lennon N."/>
            <person name="Letendre F."/>
            <person name="LeVine R."/>
            <person name="Lipovsky A."/>
            <person name="Liu X."/>
            <person name="Liu J."/>
            <person name="Liu S."/>
            <person name="Lokyitsang T."/>
            <person name="Lokyitsang Y."/>
            <person name="Lubonja R."/>
            <person name="Lui A."/>
            <person name="MacDonald P."/>
            <person name="Magnisalis V."/>
            <person name="Maru K."/>
            <person name="Matthews C."/>
            <person name="McCusker W."/>
            <person name="McDonough S."/>
            <person name="Mehta T."/>
            <person name="Meldrim J."/>
            <person name="Meneus L."/>
            <person name="Mihai O."/>
            <person name="Mihalev A."/>
            <person name="Mihova T."/>
            <person name="Mittelman R."/>
            <person name="Mlenga V."/>
            <person name="Montmayeur A."/>
            <person name="Mulrain L."/>
            <person name="Navidi A."/>
            <person name="Naylor J."/>
            <person name="Negash T."/>
            <person name="Nguyen T."/>
            <person name="Nguyen N."/>
            <person name="Nicol R."/>
            <person name="Norbu C."/>
            <person name="Norbu N."/>
            <person name="Novod N."/>
            <person name="O'Neill B."/>
            <person name="Osman S."/>
            <person name="Markiewicz E."/>
            <person name="Oyono O.L."/>
            <person name="Patti C."/>
            <person name="Phunkhang P."/>
            <person name="Pierre F."/>
            <person name="Priest M."/>
            <person name="Raghuraman S."/>
            <person name="Rege F."/>
            <person name="Reyes R."/>
            <person name="Rise C."/>
            <person name="Rogov P."/>
            <person name="Ross K."/>
            <person name="Ryan E."/>
            <person name="Settipalli S."/>
            <person name="Shea T."/>
            <person name="Sherpa N."/>
            <person name="Shi L."/>
            <person name="Shih D."/>
            <person name="Sparrow T."/>
            <person name="Spaulding J."/>
            <person name="Stalker J."/>
            <person name="Stange-Thomann N."/>
            <person name="Stavropoulos S."/>
            <person name="Stone C."/>
            <person name="Strader C."/>
            <person name="Tesfaye S."/>
            <person name="Thomson T."/>
            <person name="Thoulutsang Y."/>
            <person name="Thoulutsang D."/>
            <person name="Topham K."/>
            <person name="Topping I."/>
            <person name="Tsamla T."/>
            <person name="Vassiliev H."/>
            <person name="Vo A."/>
            <person name="Wangchuk T."/>
            <person name="Wangdi T."/>
            <person name="Weiand M."/>
            <person name="Wilkinson J."/>
            <person name="Wilson A."/>
            <person name="Yadav S."/>
            <person name="Young G."/>
            <person name="Yu Q."/>
            <person name="Zembek L."/>
            <person name="Zhong D."/>
            <person name="Zimmer A."/>
            <person name="Zwirko Z."/>
            <person name="Jaffe D.B."/>
            <person name="Alvarez P."/>
            <person name="Brockman W."/>
            <person name="Butler J."/>
            <person name="Chin C."/>
            <person name="Gnerre S."/>
            <person name="Grabherr M."/>
            <person name="Kleber M."/>
            <person name="Mauceli E."/>
            <person name="MacCallum I."/>
        </authorList>
    </citation>
    <scope>NUCLEOTIDE SEQUENCE [LARGE SCALE GENOMIC DNA]</scope>
    <source>
        <strain evidence="3">Tucson 14030-0811.24</strain>
    </source>
</reference>
<dbReference type="STRING" id="7260.B4NJA0"/>
<feature type="compositionally biased region" description="Polar residues" evidence="1">
    <location>
        <begin position="287"/>
        <end position="302"/>
    </location>
</feature>
<feature type="compositionally biased region" description="Polar residues" evidence="1">
    <location>
        <begin position="166"/>
        <end position="177"/>
    </location>
</feature>
<evidence type="ECO:0000256" key="1">
    <source>
        <dbReference type="SAM" id="MobiDB-lite"/>
    </source>
</evidence>
<keyword evidence="3" id="KW-1185">Reference proteome</keyword>
<feature type="compositionally biased region" description="Polar residues" evidence="1">
    <location>
        <begin position="496"/>
        <end position="513"/>
    </location>
</feature>
<dbReference type="HOGENOM" id="CLU_459487_0_0_1"/>
<name>B4NJA0_DROWI</name>
<feature type="compositionally biased region" description="Low complexity" evidence="1">
    <location>
        <begin position="249"/>
        <end position="267"/>
    </location>
</feature>
<dbReference type="EMBL" id="CH964272">
    <property type="protein sequence ID" value="EDW84931.1"/>
    <property type="molecule type" value="Genomic_DNA"/>
</dbReference>
<gene>
    <name evidence="2" type="primary">Dwil\GK12876</name>
    <name evidence="2" type="ORF">Dwil_GK12876</name>
</gene>
<dbReference type="OMA" id="QRFCTQM"/>
<dbReference type="OrthoDB" id="8069054at2759"/>
<organism evidence="2 3">
    <name type="scientific">Drosophila willistoni</name>
    <name type="common">Fruit fly</name>
    <dbReference type="NCBI Taxonomy" id="7260"/>
    <lineage>
        <taxon>Eukaryota</taxon>
        <taxon>Metazoa</taxon>
        <taxon>Ecdysozoa</taxon>
        <taxon>Arthropoda</taxon>
        <taxon>Hexapoda</taxon>
        <taxon>Insecta</taxon>
        <taxon>Pterygota</taxon>
        <taxon>Neoptera</taxon>
        <taxon>Endopterygota</taxon>
        <taxon>Diptera</taxon>
        <taxon>Brachycera</taxon>
        <taxon>Muscomorpha</taxon>
        <taxon>Ephydroidea</taxon>
        <taxon>Drosophilidae</taxon>
        <taxon>Drosophila</taxon>
        <taxon>Sophophora</taxon>
    </lineage>
</organism>
<feature type="compositionally biased region" description="Acidic residues" evidence="1">
    <location>
        <begin position="593"/>
        <end position="606"/>
    </location>
</feature>
<dbReference type="PhylomeDB" id="B4NJA0"/>
<evidence type="ECO:0000313" key="2">
    <source>
        <dbReference type="EMBL" id="EDW84931.1"/>
    </source>
</evidence>
<feature type="region of interest" description="Disordered" evidence="1">
    <location>
        <begin position="496"/>
        <end position="515"/>
    </location>
</feature>